<keyword evidence="3" id="KW-1185">Reference proteome</keyword>
<dbReference type="AlphaFoldDB" id="A0A5B7JV06"/>
<comment type="caution">
    <text evidence="2">The sequence shown here is derived from an EMBL/GenBank/DDBJ whole genome shotgun (WGS) entry which is preliminary data.</text>
</comment>
<gene>
    <name evidence="2" type="ORF">E2C01_093656</name>
</gene>
<protein>
    <submittedName>
        <fullName evidence="2">Uncharacterized protein</fullName>
    </submittedName>
</protein>
<evidence type="ECO:0000313" key="2">
    <source>
        <dbReference type="EMBL" id="MPC98293.1"/>
    </source>
</evidence>
<accession>A0A5B7JV06</accession>
<dbReference type="EMBL" id="VSRR010113476">
    <property type="protein sequence ID" value="MPC98293.1"/>
    <property type="molecule type" value="Genomic_DNA"/>
</dbReference>
<evidence type="ECO:0000256" key="1">
    <source>
        <dbReference type="SAM" id="MobiDB-lite"/>
    </source>
</evidence>
<evidence type="ECO:0000313" key="3">
    <source>
        <dbReference type="Proteomes" id="UP000324222"/>
    </source>
</evidence>
<sequence>MLHAGGNTGTAESADFTTKFNETEGNGNSRTSDVDRIRMIVKSLLQRGRVVVVGMGRGGMQLTRSEEQ</sequence>
<organism evidence="2 3">
    <name type="scientific">Portunus trituberculatus</name>
    <name type="common">Swimming crab</name>
    <name type="synonym">Neptunus trituberculatus</name>
    <dbReference type="NCBI Taxonomy" id="210409"/>
    <lineage>
        <taxon>Eukaryota</taxon>
        <taxon>Metazoa</taxon>
        <taxon>Ecdysozoa</taxon>
        <taxon>Arthropoda</taxon>
        <taxon>Crustacea</taxon>
        <taxon>Multicrustacea</taxon>
        <taxon>Malacostraca</taxon>
        <taxon>Eumalacostraca</taxon>
        <taxon>Eucarida</taxon>
        <taxon>Decapoda</taxon>
        <taxon>Pleocyemata</taxon>
        <taxon>Brachyura</taxon>
        <taxon>Eubrachyura</taxon>
        <taxon>Portunoidea</taxon>
        <taxon>Portunidae</taxon>
        <taxon>Portuninae</taxon>
        <taxon>Portunus</taxon>
    </lineage>
</organism>
<name>A0A5B7JV06_PORTR</name>
<feature type="compositionally biased region" description="Polar residues" evidence="1">
    <location>
        <begin position="9"/>
        <end position="31"/>
    </location>
</feature>
<reference evidence="2 3" key="1">
    <citation type="submission" date="2019-05" db="EMBL/GenBank/DDBJ databases">
        <title>Another draft genome of Portunus trituberculatus and its Hox gene families provides insights of decapod evolution.</title>
        <authorList>
            <person name="Jeong J.-H."/>
            <person name="Song I."/>
            <person name="Kim S."/>
            <person name="Choi T."/>
            <person name="Kim D."/>
            <person name="Ryu S."/>
            <person name="Kim W."/>
        </authorList>
    </citation>
    <scope>NUCLEOTIDE SEQUENCE [LARGE SCALE GENOMIC DNA]</scope>
    <source>
        <tissue evidence="2">Muscle</tissue>
    </source>
</reference>
<proteinExistence type="predicted"/>
<feature type="region of interest" description="Disordered" evidence="1">
    <location>
        <begin position="1"/>
        <end position="34"/>
    </location>
</feature>
<dbReference type="Proteomes" id="UP000324222">
    <property type="component" value="Unassembled WGS sequence"/>
</dbReference>